<comment type="similarity">
    <text evidence="3">Belongs to the archaeal IMP cyclohydrolase family.</text>
</comment>
<dbReference type="HOGENOM" id="CLU_1352116_0_0_2"/>
<dbReference type="EC" id="3.5.4.10" evidence="3"/>
<keyword evidence="6" id="KW-1185">Reference proteome</keyword>
<dbReference type="STRING" id="1505907.TEU_09525"/>
<dbReference type="InterPro" id="IPR020600">
    <property type="entry name" value="IMP_cyclohydrolase-like"/>
</dbReference>
<dbReference type="GeneID" id="25153671"/>
<gene>
    <name evidence="3" type="primary">purO</name>
    <name evidence="5" type="ORF">TEU_09525</name>
</gene>
<comment type="catalytic activity">
    <reaction evidence="3">
        <text>IMP + H2O = 5-formamido-1-(5-phospho-D-ribosyl)imidazole-4-carboxamide</text>
        <dbReference type="Rhea" id="RHEA:18445"/>
        <dbReference type="ChEBI" id="CHEBI:15377"/>
        <dbReference type="ChEBI" id="CHEBI:58053"/>
        <dbReference type="ChEBI" id="CHEBI:58467"/>
        <dbReference type="EC" id="3.5.4.10"/>
    </reaction>
</comment>
<feature type="domain" description="Inosine monophosphate cyclohydrolase-like" evidence="4">
    <location>
        <begin position="3"/>
        <end position="184"/>
    </location>
</feature>
<dbReference type="HAMAP" id="MF_00705">
    <property type="entry name" value="IMP_cyclohydrol"/>
    <property type="match status" value="1"/>
</dbReference>
<accession>A0A097QVQ0</accession>
<dbReference type="Gene3D" id="3.60.20.20">
    <property type="entry name" value="Inosine monophosphate cyclohydrolase-like"/>
    <property type="match status" value="1"/>
</dbReference>
<dbReference type="NCBIfam" id="NF003167">
    <property type="entry name" value="PRK04151.1"/>
    <property type="match status" value="1"/>
</dbReference>
<evidence type="ECO:0000256" key="3">
    <source>
        <dbReference type="HAMAP-Rule" id="MF_00705"/>
    </source>
</evidence>
<evidence type="ECO:0000256" key="2">
    <source>
        <dbReference type="ARBA" id="ARBA00022801"/>
    </source>
</evidence>
<evidence type="ECO:0000313" key="5">
    <source>
        <dbReference type="EMBL" id="AIU70551.1"/>
    </source>
</evidence>
<dbReference type="InterPro" id="IPR036795">
    <property type="entry name" value="IMP_cyclohydrolase-like_sf"/>
</dbReference>
<dbReference type="GO" id="GO:0003937">
    <property type="term" value="F:IMP cyclohydrolase activity"/>
    <property type="evidence" value="ECO:0007669"/>
    <property type="project" value="UniProtKB-UniRule"/>
</dbReference>
<sequence>MTYTGRTLGIGLMKGKPFAFYLLCSRSFPRRRAIVRENAVYIENLTQTDNPYVSYPVVRLLEDYAVVTNGLQTDFIAQTLEWESPKKALIHVLDALDYERDDYNTPRIAGIIGKDGRGWLGFAGKDEFWVRELELKEGKAFVTATYNLGFTEIEFPQFNTAQELAEKTMELPFENKVLAIGILRGKNWELGWKRASE</sequence>
<reference evidence="5 6" key="1">
    <citation type="journal article" date="2015" name="Int. J. Syst. Evol. Microbiol.">
        <title>Thermococcus eurythermalis sp. nov., a conditional piezophilic hyperthermophilic archaeon with a wide temperature range isolated from an oil-immersed chimney in the Guaymas Basin.</title>
        <authorList>
            <person name="Zhao W."/>
            <person name="Zeng X."/>
            <person name="Xiao X."/>
        </authorList>
    </citation>
    <scope>NUCLEOTIDE SEQUENCE [LARGE SCALE GENOMIC DNA]</scope>
    <source>
        <strain evidence="5 6">A501</strain>
    </source>
</reference>
<name>A0A097QVQ0_9EURY</name>
<dbReference type="OrthoDB" id="92928at2157"/>
<comment type="function">
    <text evidence="3">Catalyzes the cyclization of 5-formylamidoimidazole-4-carboxamide ribonucleotide to IMP.</text>
</comment>
<proteinExistence type="inferred from homology"/>
<evidence type="ECO:0000256" key="1">
    <source>
        <dbReference type="ARBA" id="ARBA00022755"/>
    </source>
</evidence>
<dbReference type="Proteomes" id="UP000029980">
    <property type="component" value="Chromosome"/>
</dbReference>
<keyword evidence="2 3" id="KW-0378">Hydrolase</keyword>
<comment type="pathway">
    <text evidence="3">Purine metabolism; IMP biosynthesis via de novo pathway; IMP from 5-formamido-1-(5-phospho-D-ribosyl)imidazole-4-carboxamide: step 1/1.</text>
</comment>
<organism evidence="5 6">
    <name type="scientific">Thermococcus eurythermalis</name>
    <dbReference type="NCBI Taxonomy" id="1505907"/>
    <lineage>
        <taxon>Archaea</taxon>
        <taxon>Methanobacteriati</taxon>
        <taxon>Methanobacteriota</taxon>
        <taxon>Thermococci</taxon>
        <taxon>Thermococcales</taxon>
        <taxon>Thermococcaceae</taxon>
        <taxon>Thermococcus</taxon>
    </lineage>
</organism>
<dbReference type="PIRSF" id="PIRSF004866">
    <property type="entry name" value="IMP_cclhdr_arch"/>
    <property type="match status" value="1"/>
</dbReference>
<evidence type="ECO:0000313" key="6">
    <source>
        <dbReference type="Proteomes" id="UP000029980"/>
    </source>
</evidence>
<dbReference type="GO" id="GO:0006189">
    <property type="term" value="P:'de novo' IMP biosynthetic process"/>
    <property type="evidence" value="ECO:0007669"/>
    <property type="project" value="UniProtKB-UniRule"/>
</dbReference>
<dbReference type="EMBL" id="CP008887">
    <property type="protein sequence ID" value="AIU70551.1"/>
    <property type="molecule type" value="Genomic_DNA"/>
</dbReference>
<dbReference type="UniPathway" id="UPA00074">
    <property type="reaction ID" value="UER00135"/>
</dbReference>
<evidence type="ECO:0000259" key="4">
    <source>
        <dbReference type="Pfam" id="PF07826"/>
    </source>
</evidence>
<dbReference type="RefSeq" id="WP_050003517.1">
    <property type="nucleotide sequence ID" value="NZ_CP008887.1"/>
</dbReference>
<dbReference type="AlphaFoldDB" id="A0A097QVQ0"/>
<dbReference type="InterPro" id="IPR010191">
    <property type="entry name" value="IMP_cyclohydrolase"/>
</dbReference>
<protein>
    <recommendedName>
        <fullName evidence="3">IMP cyclohydrolase</fullName>
        <ecNumber evidence="3">3.5.4.10</ecNumber>
    </recommendedName>
    <alternativeName>
        <fullName evidence="3">IMP synthase</fullName>
    </alternativeName>
    <alternativeName>
        <fullName evidence="3">Inosinicase</fullName>
    </alternativeName>
</protein>
<dbReference type="Pfam" id="PF07826">
    <property type="entry name" value="IMP_cyclohyd"/>
    <property type="match status" value="1"/>
</dbReference>
<dbReference type="KEGG" id="teu:TEU_09525"/>
<keyword evidence="1 3" id="KW-0658">Purine biosynthesis</keyword>
<dbReference type="SUPFAM" id="SSF75569">
    <property type="entry name" value="Archaeal IMP cyclohydrolase PurO"/>
    <property type="match status" value="1"/>
</dbReference>